<keyword evidence="1" id="KW-0812">Transmembrane</keyword>
<evidence type="ECO:0000313" key="3">
    <source>
        <dbReference type="Proteomes" id="UP000249239"/>
    </source>
</evidence>
<name>A0A2W7MRQ9_9BACT</name>
<sequence length="396" mass="45609">MNASSRQYLEEICRSGEEVYDAEKHVGWQPERMLFDDGTPVDQMMMRLELSDGRVVYVCTDDDGVYYLPPLPVTVTKGTMVTTDMHPSSMTQQEESSLQDSGGIGYHLFTFLIIGAMLFVFFGLNPMIQYCRRVNDPLDPFYHKNDEYVDAYNKSLVEVKKYQTAMKDRVKGVWVYTNDTSSLTIRMAANFRLGTMDAMMLPPAVELSQQADAIEAYLGDIRREGFFVSLKTGSGNYHQMQLSEEYARDEKGAQYRLSYFRHLSEQEINAMRKANEKQSKSERAMALLDAQRRGDPHPDSVRTASRSVFVYEKELEAGSLAEGEWLRSLFMPKLDLRDSGMLFYFSPYRQGLTREAFELKVKDFQKMFLTGQEKHYSRARIQFLPFEGGDDVYVVD</sequence>
<dbReference type="Proteomes" id="UP000249239">
    <property type="component" value="Unassembled WGS sequence"/>
</dbReference>
<comment type="caution">
    <text evidence="2">The sequence shown here is derived from an EMBL/GenBank/DDBJ whole genome shotgun (WGS) entry which is preliminary data.</text>
</comment>
<keyword evidence="1" id="KW-0472">Membrane</keyword>
<keyword evidence="1" id="KW-1133">Transmembrane helix</keyword>
<dbReference type="AlphaFoldDB" id="A0A2W7MRQ9"/>
<evidence type="ECO:0000313" key="2">
    <source>
        <dbReference type="EMBL" id="PZX10580.1"/>
    </source>
</evidence>
<gene>
    <name evidence="2" type="ORF">LX69_03352</name>
</gene>
<evidence type="ECO:0000256" key="1">
    <source>
        <dbReference type="SAM" id="Phobius"/>
    </source>
</evidence>
<accession>A0A2W7MRQ9</accession>
<reference evidence="2 3" key="1">
    <citation type="submission" date="2018-06" db="EMBL/GenBank/DDBJ databases">
        <title>Genomic Encyclopedia of Archaeal and Bacterial Type Strains, Phase II (KMG-II): from individual species to whole genera.</title>
        <authorList>
            <person name="Goeker M."/>
        </authorList>
    </citation>
    <scope>NUCLEOTIDE SEQUENCE [LARGE SCALE GENOMIC DNA]</scope>
    <source>
        <strain evidence="2 3">DSM 6779</strain>
    </source>
</reference>
<protein>
    <submittedName>
        <fullName evidence="2">Uncharacterized protein</fullName>
    </submittedName>
</protein>
<keyword evidence="3" id="KW-1185">Reference proteome</keyword>
<dbReference type="EMBL" id="QKZK01000050">
    <property type="protein sequence ID" value="PZX10580.1"/>
    <property type="molecule type" value="Genomic_DNA"/>
</dbReference>
<dbReference type="RefSeq" id="WP_111447127.1">
    <property type="nucleotide sequence ID" value="NZ_QKZK01000050.1"/>
</dbReference>
<organism evidence="2 3">
    <name type="scientific">Breznakibacter xylanolyticus</name>
    <dbReference type="NCBI Taxonomy" id="990"/>
    <lineage>
        <taxon>Bacteria</taxon>
        <taxon>Pseudomonadati</taxon>
        <taxon>Bacteroidota</taxon>
        <taxon>Bacteroidia</taxon>
        <taxon>Marinilabiliales</taxon>
        <taxon>Marinilabiliaceae</taxon>
        <taxon>Breznakibacter</taxon>
    </lineage>
</organism>
<proteinExistence type="predicted"/>
<feature type="transmembrane region" description="Helical" evidence="1">
    <location>
        <begin position="104"/>
        <end position="124"/>
    </location>
</feature>